<protein>
    <recommendedName>
        <fullName evidence="8">LRRCT domain-containing protein</fullName>
    </recommendedName>
</protein>
<dbReference type="InterPro" id="IPR050328">
    <property type="entry name" value="Dev_Immune_Receptor"/>
</dbReference>
<keyword evidence="4" id="KW-0812">Transmembrane</keyword>
<dbReference type="AlphaFoldDB" id="A0A1W0X2N9"/>
<dbReference type="PANTHER" id="PTHR24373:SF387">
    <property type="entry name" value="LEUCINE-RICH REPEATS AND IMMUNOGLOBULIN-LIKE DOMAINS PROTEIN SMA-10"/>
    <property type="match status" value="1"/>
</dbReference>
<dbReference type="InterPro" id="IPR001611">
    <property type="entry name" value="Leu-rich_rpt"/>
</dbReference>
<name>A0A1W0X2N9_HYPEX</name>
<evidence type="ECO:0000256" key="2">
    <source>
        <dbReference type="ARBA" id="ARBA00022729"/>
    </source>
</evidence>
<proteinExistence type="predicted"/>
<dbReference type="InterPro" id="IPR003591">
    <property type="entry name" value="Leu-rich_rpt_typical-subtyp"/>
</dbReference>
<keyword evidence="7" id="KW-1185">Reference proteome</keyword>
<feature type="signal peptide" evidence="5">
    <location>
        <begin position="1"/>
        <end position="21"/>
    </location>
</feature>
<evidence type="ECO:0000256" key="1">
    <source>
        <dbReference type="ARBA" id="ARBA00022614"/>
    </source>
</evidence>
<evidence type="ECO:0000313" key="7">
    <source>
        <dbReference type="Proteomes" id="UP000192578"/>
    </source>
</evidence>
<evidence type="ECO:0000256" key="5">
    <source>
        <dbReference type="SAM" id="SignalP"/>
    </source>
</evidence>
<evidence type="ECO:0000256" key="3">
    <source>
        <dbReference type="ARBA" id="ARBA00022737"/>
    </source>
</evidence>
<keyword evidence="4" id="KW-1133">Transmembrane helix</keyword>
<dbReference type="GO" id="GO:0005615">
    <property type="term" value="C:extracellular space"/>
    <property type="evidence" value="ECO:0007669"/>
    <property type="project" value="TreeGrafter"/>
</dbReference>
<dbReference type="Proteomes" id="UP000192578">
    <property type="component" value="Unassembled WGS sequence"/>
</dbReference>
<dbReference type="InterPro" id="IPR032675">
    <property type="entry name" value="LRR_dom_sf"/>
</dbReference>
<evidence type="ECO:0000256" key="4">
    <source>
        <dbReference type="SAM" id="Phobius"/>
    </source>
</evidence>
<accession>A0A1W0X2N9</accession>
<dbReference type="OrthoDB" id="2190652at2759"/>
<sequence>MWMNHLLLVASLRFLIQPSSGNIVTPCLHHEFHCLCSAPGDVAEQSSFPYPAAACQEQNLSYVPQFLNPKLKSLRLTGNALLSFSLPPLIYLQLSVLDVSHNSISSLDFSQCPRLMRIDLSWNRLTALNESAFRGLNLLTHLNIAHNNIRQLLPAIFQPVSELTHLDLSENLLSGMNFFDGHSSDPNHQLFEKLEMLSLAGNKFASIEFCSLPQLPSLTVLDVTGSSHANLTCLLNPHRFPSLGVLNVSRCFLERLDLDALFDLSGNQTVAPAAIVLNLTGNQIRLLDYNPHNAERILQHRQNVSVELTGNPVLCDCSFYQVFLDLGSRFEQFFQGIHCLQTANRLEVLSSLQAQCLPTPSHLTPVVVALSLFLLLLGCIVVAVIFYRQRKAHTSSFVPLRWEASLKNTTIAADAESVSQHYYSESTSCTSPEMDIKMADGPPESDEDLENIYATIDEFYLNREHIYASEIDRPKAGPVTEL</sequence>
<reference evidence="7" key="1">
    <citation type="submission" date="2017-01" db="EMBL/GenBank/DDBJ databases">
        <title>Comparative genomics of anhydrobiosis in the tardigrade Hypsibius dujardini.</title>
        <authorList>
            <person name="Yoshida Y."/>
            <person name="Koutsovoulos G."/>
            <person name="Laetsch D."/>
            <person name="Stevens L."/>
            <person name="Kumar S."/>
            <person name="Horikawa D."/>
            <person name="Ishino K."/>
            <person name="Komine S."/>
            <person name="Tomita M."/>
            <person name="Blaxter M."/>
            <person name="Arakawa K."/>
        </authorList>
    </citation>
    <scope>NUCLEOTIDE SEQUENCE [LARGE SCALE GENOMIC DNA]</scope>
    <source>
        <strain evidence="7">Z151</strain>
    </source>
</reference>
<dbReference type="GO" id="GO:0031012">
    <property type="term" value="C:extracellular matrix"/>
    <property type="evidence" value="ECO:0007669"/>
    <property type="project" value="TreeGrafter"/>
</dbReference>
<gene>
    <name evidence="6" type="ORF">BV898_04307</name>
</gene>
<evidence type="ECO:0000313" key="6">
    <source>
        <dbReference type="EMBL" id="OQV21729.1"/>
    </source>
</evidence>
<dbReference type="PANTHER" id="PTHR24373">
    <property type="entry name" value="SLIT RELATED LEUCINE-RICH REPEAT NEURONAL PROTEIN"/>
    <property type="match status" value="1"/>
</dbReference>
<feature type="chain" id="PRO_5012461404" description="LRRCT domain-containing protein" evidence="5">
    <location>
        <begin position="22"/>
        <end position="482"/>
    </location>
</feature>
<comment type="caution">
    <text evidence="6">The sequence shown here is derived from an EMBL/GenBank/DDBJ whole genome shotgun (WGS) entry which is preliminary data.</text>
</comment>
<organism evidence="6 7">
    <name type="scientific">Hypsibius exemplaris</name>
    <name type="common">Freshwater tardigrade</name>
    <dbReference type="NCBI Taxonomy" id="2072580"/>
    <lineage>
        <taxon>Eukaryota</taxon>
        <taxon>Metazoa</taxon>
        <taxon>Ecdysozoa</taxon>
        <taxon>Tardigrada</taxon>
        <taxon>Eutardigrada</taxon>
        <taxon>Parachela</taxon>
        <taxon>Hypsibioidea</taxon>
        <taxon>Hypsibiidae</taxon>
        <taxon>Hypsibius</taxon>
    </lineage>
</organism>
<keyword evidence="1" id="KW-0433">Leucine-rich repeat</keyword>
<keyword evidence="4" id="KW-0472">Membrane</keyword>
<evidence type="ECO:0008006" key="8">
    <source>
        <dbReference type="Google" id="ProtNLM"/>
    </source>
</evidence>
<dbReference type="SMART" id="SM00369">
    <property type="entry name" value="LRR_TYP"/>
    <property type="match status" value="5"/>
</dbReference>
<feature type="transmembrane region" description="Helical" evidence="4">
    <location>
        <begin position="366"/>
        <end position="387"/>
    </location>
</feature>
<dbReference type="Gene3D" id="3.80.10.10">
    <property type="entry name" value="Ribonuclease Inhibitor"/>
    <property type="match status" value="2"/>
</dbReference>
<dbReference type="SUPFAM" id="SSF52058">
    <property type="entry name" value="L domain-like"/>
    <property type="match status" value="1"/>
</dbReference>
<keyword evidence="3" id="KW-0677">Repeat</keyword>
<keyword evidence="2 5" id="KW-0732">Signal</keyword>
<dbReference type="Pfam" id="PF13855">
    <property type="entry name" value="LRR_8"/>
    <property type="match status" value="1"/>
</dbReference>
<dbReference type="EMBL" id="MTYJ01000021">
    <property type="protein sequence ID" value="OQV21729.1"/>
    <property type="molecule type" value="Genomic_DNA"/>
</dbReference>